<evidence type="ECO:0000256" key="10">
    <source>
        <dbReference type="ARBA" id="ARBA00022741"/>
    </source>
</evidence>
<dbReference type="InterPro" id="IPR050528">
    <property type="entry name" value="L-type_Lectin-RKs"/>
</dbReference>
<dbReference type="Pfam" id="PF00139">
    <property type="entry name" value="Lectin_legB"/>
    <property type="match status" value="1"/>
</dbReference>
<dbReference type="GO" id="GO:0002229">
    <property type="term" value="P:defense response to oomycetes"/>
    <property type="evidence" value="ECO:0007669"/>
    <property type="project" value="UniProtKB-ARBA"/>
</dbReference>
<feature type="chain" id="PRO_5025351635" evidence="19">
    <location>
        <begin position="17"/>
        <end position="575"/>
    </location>
</feature>
<dbReference type="InterPro" id="IPR013320">
    <property type="entry name" value="ConA-like_dom_sf"/>
</dbReference>
<dbReference type="GO" id="GO:0005524">
    <property type="term" value="F:ATP binding"/>
    <property type="evidence" value="ECO:0007669"/>
    <property type="project" value="UniProtKB-UniRule"/>
</dbReference>
<keyword evidence="16" id="KW-0325">Glycoprotein</keyword>
<keyword evidence="7 18" id="KW-0812">Transmembrane</keyword>
<dbReference type="SUPFAM" id="SSF56112">
    <property type="entry name" value="Protein kinase-like (PK-like)"/>
    <property type="match status" value="1"/>
</dbReference>
<dbReference type="InterPro" id="IPR000719">
    <property type="entry name" value="Prot_kinase_dom"/>
</dbReference>
<dbReference type="OrthoDB" id="4062651at2759"/>
<reference evidence="21 22" key="1">
    <citation type="journal article" date="2019" name="Plant Biotechnol. J.">
        <title>The red bayberry genome and genetic basis of sex determination.</title>
        <authorList>
            <person name="Jia H.M."/>
            <person name="Jia H.J."/>
            <person name="Cai Q.L."/>
            <person name="Wang Y."/>
            <person name="Zhao H.B."/>
            <person name="Yang W.F."/>
            <person name="Wang G.Y."/>
            <person name="Li Y.H."/>
            <person name="Zhan D.L."/>
            <person name="Shen Y.T."/>
            <person name="Niu Q.F."/>
            <person name="Chang L."/>
            <person name="Qiu J."/>
            <person name="Zhao L."/>
            <person name="Xie H.B."/>
            <person name="Fu W.Y."/>
            <person name="Jin J."/>
            <person name="Li X.W."/>
            <person name="Jiao Y."/>
            <person name="Zhou C.C."/>
            <person name="Tu T."/>
            <person name="Chai C.Y."/>
            <person name="Gao J.L."/>
            <person name="Fan L.J."/>
            <person name="van de Weg E."/>
            <person name="Wang J.Y."/>
            <person name="Gao Z.S."/>
        </authorList>
    </citation>
    <scope>NUCLEOTIDE SEQUENCE [LARGE SCALE GENOMIC DNA]</scope>
    <source>
        <tissue evidence="21">Leaves</tissue>
    </source>
</reference>
<evidence type="ECO:0000256" key="16">
    <source>
        <dbReference type="ARBA" id="ARBA00023180"/>
    </source>
</evidence>
<keyword evidence="8 19" id="KW-0732">Signal</keyword>
<evidence type="ECO:0000256" key="11">
    <source>
        <dbReference type="ARBA" id="ARBA00022777"/>
    </source>
</evidence>
<dbReference type="InterPro" id="IPR001220">
    <property type="entry name" value="Legume_lectin_dom"/>
</dbReference>
<evidence type="ECO:0000256" key="9">
    <source>
        <dbReference type="ARBA" id="ARBA00022734"/>
    </source>
</evidence>
<keyword evidence="6" id="KW-0808">Transferase</keyword>
<dbReference type="Gene3D" id="1.10.510.10">
    <property type="entry name" value="Transferase(Phosphotransferase) domain 1"/>
    <property type="match status" value="1"/>
</dbReference>
<dbReference type="PROSITE" id="PS00107">
    <property type="entry name" value="PROTEIN_KINASE_ATP"/>
    <property type="match status" value="1"/>
</dbReference>
<comment type="similarity">
    <text evidence="4">In the C-terminal section; belongs to the protein kinase superfamily. Ser/Thr protein kinase family.</text>
</comment>
<evidence type="ECO:0000256" key="17">
    <source>
        <dbReference type="PROSITE-ProRule" id="PRU10141"/>
    </source>
</evidence>
<feature type="signal peptide" evidence="19">
    <location>
        <begin position="1"/>
        <end position="16"/>
    </location>
</feature>
<dbReference type="AlphaFoldDB" id="A0A6A1W0Q2"/>
<evidence type="ECO:0000256" key="1">
    <source>
        <dbReference type="ARBA" id="ARBA00004251"/>
    </source>
</evidence>
<evidence type="ECO:0000256" key="3">
    <source>
        <dbReference type="ARBA" id="ARBA00008536"/>
    </source>
</evidence>
<evidence type="ECO:0000256" key="4">
    <source>
        <dbReference type="ARBA" id="ARBA00010217"/>
    </source>
</evidence>
<dbReference type="EMBL" id="RXIC02000022">
    <property type="protein sequence ID" value="KAB1216370.1"/>
    <property type="molecule type" value="Genomic_DNA"/>
</dbReference>
<dbReference type="CDD" id="cd06899">
    <property type="entry name" value="lectin_legume_LecRK_Arcelin_ConA"/>
    <property type="match status" value="1"/>
</dbReference>
<comment type="caution">
    <text evidence="21">The sequence shown here is derived from an EMBL/GenBank/DDBJ whole genome shotgun (WGS) entry which is preliminary data.</text>
</comment>
<keyword evidence="5" id="KW-1003">Cell membrane</keyword>
<comment type="similarity">
    <text evidence="2">Belongs to the leguminous lectin family.</text>
</comment>
<evidence type="ECO:0000256" key="18">
    <source>
        <dbReference type="SAM" id="Phobius"/>
    </source>
</evidence>
<dbReference type="InterPro" id="IPR011009">
    <property type="entry name" value="Kinase-like_dom_sf"/>
</dbReference>
<dbReference type="GO" id="GO:0030246">
    <property type="term" value="F:carbohydrate binding"/>
    <property type="evidence" value="ECO:0007669"/>
    <property type="project" value="UniProtKB-KW"/>
</dbReference>
<evidence type="ECO:0000256" key="8">
    <source>
        <dbReference type="ARBA" id="ARBA00022729"/>
    </source>
</evidence>
<feature type="transmembrane region" description="Helical" evidence="18">
    <location>
        <begin position="272"/>
        <end position="294"/>
    </location>
</feature>
<evidence type="ECO:0000256" key="13">
    <source>
        <dbReference type="ARBA" id="ARBA00022989"/>
    </source>
</evidence>
<keyword evidence="11 21" id="KW-0418">Kinase</keyword>
<keyword evidence="12 17" id="KW-0067">ATP-binding</keyword>
<organism evidence="21 22">
    <name type="scientific">Morella rubra</name>
    <name type="common">Chinese bayberry</name>
    <dbReference type="NCBI Taxonomy" id="262757"/>
    <lineage>
        <taxon>Eukaryota</taxon>
        <taxon>Viridiplantae</taxon>
        <taxon>Streptophyta</taxon>
        <taxon>Embryophyta</taxon>
        <taxon>Tracheophyta</taxon>
        <taxon>Spermatophyta</taxon>
        <taxon>Magnoliopsida</taxon>
        <taxon>eudicotyledons</taxon>
        <taxon>Gunneridae</taxon>
        <taxon>Pentapetalae</taxon>
        <taxon>rosids</taxon>
        <taxon>fabids</taxon>
        <taxon>Fagales</taxon>
        <taxon>Myricaceae</taxon>
        <taxon>Morella</taxon>
    </lineage>
</organism>
<feature type="binding site" evidence="17">
    <location>
        <position position="370"/>
    </location>
    <ligand>
        <name>ATP</name>
        <dbReference type="ChEBI" id="CHEBI:30616"/>
    </ligand>
</feature>
<dbReference type="InterPro" id="IPR008271">
    <property type="entry name" value="Ser/Thr_kinase_AS"/>
</dbReference>
<gene>
    <name evidence="21" type="ORF">CJ030_MR4G000603</name>
</gene>
<evidence type="ECO:0000313" key="21">
    <source>
        <dbReference type="EMBL" id="KAB1216370.1"/>
    </source>
</evidence>
<feature type="domain" description="Protein kinase" evidence="20">
    <location>
        <begin position="340"/>
        <end position="575"/>
    </location>
</feature>
<keyword evidence="10 17" id="KW-0547">Nucleotide-binding</keyword>
<keyword evidence="13 18" id="KW-1133">Transmembrane helix</keyword>
<evidence type="ECO:0000256" key="5">
    <source>
        <dbReference type="ARBA" id="ARBA00022475"/>
    </source>
</evidence>
<evidence type="ECO:0000256" key="7">
    <source>
        <dbReference type="ARBA" id="ARBA00022692"/>
    </source>
</evidence>
<evidence type="ECO:0000256" key="14">
    <source>
        <dbReference type="ARBA" id="ARBA00023136"/>
    </source>
</evidence>
<protein>
    <submittedName>
        <fullName evidence="21">L-type lectin-domain containing receptor kinase IX.1</fullName>
    </submittedName>
</protein>
<keyword evidence="15 21" id="KW-0675">Receptor</keyword>
<evidence type="ECO:0000256" key="19">
    <source>
        <dbReference type="SAM" id="SignalP"/>
    </source>
</evidence>
<evidence type="ECO:0000256" key="6">
    <source>
        <dbReference type="ARBA" id="ARBA00022679"/>
    </source>
</evidence>
<evidence type="ECO:0000313" key="22">
    <source>
        <dbReference type="Proteomes" id="UP000516437"/>
    </source>
</evidence>
<dbReference type="PROSITE" id="PS50011">
    <property type="entry name" value="PROTEIN_KINASE_DOM"/>
    <property type="match status" value="1"/>
</dbReference>
<evidence type="ECO:0000256" key="2">
    <source>
        <dbReference type="ARBA" id="ARBA00007606"/>
    </source>
</evidence>
<dbReference type="Pfam" id="PF00069">
    <property type="entry name" value="Pkinase"/>
    <property type="match status" value="1"/>
</dbReference>
<evidence type="ECO:0000256" key="12">
    <source>
        <dbReference type="ARBA" id="ARBA00022840"/>
    </source>
</evidence>
<sequence>MLPLYFLFLFLPTAFSVYFQKTSFDPNATDIVCMGDAVPSYGAIEMNMPKNRSRVGWAIYAEKVPLWEKDAGEFTDFSTYFSFSIDTQGSTHYGDGLVFFIAPAGFENIPPNSAGGYLGLFKTTTVDSHGDQIVIVEFYSLENPEWDPSVEHVGINSNSLASATFTPWNASLHSGDIADVSITYNASTKNLSVSWKYQKTSNTDENTSLFYEIGLSKVLPQWATVGFSAATGGRVERHSLRSWEFNSSFEMKDPYGKNAEKKVFPVGVTVPGGVLIAGAVFFLIIAGVVITFIISWTWKRKKTITTAETVNTTATNDDLIRGAGPRRFSYEDLATATNNFSNDRKLGQGGFGAVYRGYLSDLDIVVAVKKIAKGSRQGRKEYITEVKIFSRLRHRNLVKLIGWCHDRSEFLIVYEFMPNSSLDFHLFGKRRPLPWAVRYKVATGLAYALLYLHDELEQCVVHRDIKASNIMLDSSFNVKLGDFGLARLVNHELGPQTTGVAGTFGYMAPEYVVTGRASKESDVYSYGVVALEIATGRKVTDLPDNTFEMGLVEWIWKLYDSGSLSGVGRVDMETL</sequence>
<dbReference type="Gene3D" id="3.30.200.20">
    <property type="entry name" value="Phosphorylase Kinase, domain 1"/>
    <property type="match status" value="1"/>
</dbReference>
<dbReference type="PROSITE" id="PS00108">
    <property type="entry name" value="PROTEIN_KINASE_ST"/>
    <property type="match status" value="1"/>
</dbReference>
<proteinExistence type="inferred from homology"/>
<dbReference type="PANTHER" id="PTHR27007">
    <property type="match status" value="1"/>
</dbReference>
<dbReference type="GO" id="GO:0005886">
    <property type="term" value="C:plasma membrane"/>
    <property type="evidence" value="ECO:0007669"/>
    <property type="project" value="UniProtKB-SubCell"/>
</dbReference>
<dbReference type="SUPFAM" id="SSF49899">
    <property type="entry name" value="Concanavalin A-like lectins/glucanases"/>
    <property type="match status" value="1"/>
</dbReference>
<dbReference type="GO" id="GO:0004672">
    <property type="term" value="F:protein kinase activity"/>
    <property type="evidence" value="ECO:0007669"/>
    <property type="project" value="InterPro"/>
</dbReference>
<evidence type="ECO:0000259" key="20">
    <source>
        <dbReference type="PROSITE" id="PS50011"/>
    </source>
</evidence>
<keyword evidence="22" id="KW-1185">Reference proteome</keyword>
<keyword evidence="14 18" id="KW-0472">Membrane</keyword>
<dbReference type="FunFam" id="1.10.510.10:FF:000240">
    <property type="entry name" value="Lectin-domain containing receptor kinase A4.3"/>
    <property type="match status" value="1"/>
</dbReference>
<dbReference type="Gene3D" id="2.60.120.200">
    <property type="match status" value="1"/>
</dbReference>
<evidence type="ECO:0000256" key="15">
    <source>
        <dbReference type="ARBA" id="ARBA00023170"/>
    </source>
</evidence>
<keyword evidence="9 21" id="KW-0430">Lectin</keyword>
<dbReference type="Proteomes" id="UP000516437">
    <property type="component" value="Chromosome 4"/>
</dbReference>
<accession>A0A6A1W0Q2</accession>
<comment type="similarity">
    <text evidence="3">In the N-terminal section; belongs to the leguminous lectin family.</text>
</comment>
<dbReference type="FunFam" id="3.30.200.20:FF:000168">
    <property type="entry name" value="L-type lectin-domain containing receptor kinase IX.1"/>
    <property type="match status" value="1"/>
</dbReference>
<dbReference type="InterPro" id="IPR017441">
    <property type="entry name" value="Protein_kinase_ATP_BS"/>
</dbReference>
<dbReference type="SMART" id="SM00220">
    <property type="entry name" value="S_TKc"/>
    <property type="match status" value="1"/>
</dbReference>
<name>A0A6A1W0Q2_9ROSI</name>
<comment type="subcellular location">
    <subcellularLocation>
        <location evidence="1">Cell membrane</location>
        <topology evidence="1">Single-pass type I membrane protein</topology>
    </subcellularLocation>
</comment>